<dbReference type="EMBL" id="MCXM01000018">
    <property type="protein sequence ID" value="PMK45923.1"/>
    <property type="molecule type" value="Genomic_DNA"/>
</dbReference>
<evidence type="ECO:0000256" key="4">
    <source>
        <dbReference type="PROSITE-ProRule" id="PRU00409"/>
    </source>
</evidence>
<evidence type="ECO:0000259" key="5">
    <source>
        <dbReference type="PROSITE" id="PS50975"/>
    </source>
</evidence>
<name>A0AB36XLB4_9VIBR</name>
<dbReference type="GO" id="GO:0046872">
    <property type="term" value="F:metal ion binding"/>
    <property type="evidence" value="ECO:0007669"/>
    <property type="project" value="InterPro"/>
</dbReference>
<dbReference type="InterPro" id="IPR052032">
    <property type="entry name" value="ATP-dep_AA_Ligase"/>
</dbReference>
<accession>A0AB36XLB4</accession>
<protein>
    <recommendedName>
        <fullName evidence="5">ATP-grasp domain-containing protein</fullName>
    </recommendedName>
</protein>
<reference evidence="6" key="2">
    <citation type="submission" date="2016-07" db="EMBL/GenBank/DDBJ databases">
        <authorList>
            <person name="Kauffman K."/>
            <person name="Arevalo P."/>
            <person name="Polz M.F."/>
        </authorList>
    </citation>
    <scope>NUCLEOTIDE SEQUENCE</scope>
    <source>
        <strain evidence="6">10N.261.52.F7</strain>
    </source>
</reference>
<dbReference type="GO" id="GO:0016874">
    <property type="term" value="F:ligase activity"/>
    <property type="evidence" value="ECO:0007669"/>
    <property type="project" value="UniProtKB-KW"/>
</dbReference>
<dbReference type="Pfam" id="PF13535">
    <property type="entry name" value="ATP-grasp_4"/>
    <property type="match status" value="1"/>
</dbReference>
<feature type="domain" description="ATP-grasp" evidence="5">
    <location>
        <begin position="126"/>
        <end position="332"/>
    </location>
</feature>
<dbReference type="GO" id="GO:0005524">
    <property type="term" value="F:ATP binding"/>
    <property type="evidence" value="ECO:0007669"/>
    <property type="project" value="UniProtKB-UniRule"/>
</dbReference>
<dbReference type="AlphaFoldDB" id="A0AB36XLB4"/>
<keyword evidence="3 4" id="KW-0067">ATP-binding</keyword>
<reference evidence="6" key="3">
    <citation type="journal article" date="2018" name="Nature">
        <title>A major lineage of non-tailed dsDNA viruses as unrecognized killers of marine bacteria.</title>
        <authorList>
            <person name="Kauffman K.M."/>
            <person name="Hussain F.A."/>
            <person name="Yang J."/>
            <person name="Arevalo P."/>
            <person name="Brown J.M."/>
            <person name="Chang W.K."/>
            <person name="VanInsberghe D."/>
            <person name="Elsherbini J."/>
            <person name="Sharma R.S."/>
            <person name="Cutler M.B."/>
            <person name="Kelly L."/>
            <person name="Polz M.F."/>
        </authorList>
    </citation>
    <scope>NUCLEOTIDE SEQUENCE</scope>
    <source>
        <strain evidence="6">10N.261.52.F7</strain>
    </source>
</reference>
<gene>
    <name evidence="6" type="ORF">BCT99_22650</name>
</gene>
<dbReference type="InterPro" id="IPR011761">
    <property type="entry name" value="ATP-grasp"/>
</dbReference>
<dbReference type="PROSITE" id="PS50975">
    <property type="entry name" value="ATP_GRASP"/>
    <property type="match status" value="1"/>
</dbReference>
<dbReference type="Gene3D" id="3.30.470.20">
    <property type="entry name" value="ATP-grasp fold, B domain"/>
    <property type="match status" value="1"/>
</dbReference>
<dbReference type="PANTHER" id="PTHR43585:SF2">
    <property type="entry name" value="ATP-GRASP ENZYME FSQD"/>
    <property type="match status" value="1"/>
</dbReference>
<dbReference type="SUPFAM" id="SSF56059">
    <property type="entry name" value="Glutathione synthetase ATP-binding domain-like"/>
    <property type="match status" value="1"/>
</dbReference>
<evidence type="ECO:0000256" key="2">
    <source>
        <dbReference type="ARBA" id="ARBA00022741"/>
    </source>
</evidence>
<evidence type="ECO:0000256" key="3">
    <source>
        <dbReference type="ARBA" id="ARBA00022840"/>
    </source>
</evidence>
<dbReference type="RefSeq" id="WP_102280386.1">
    <property type="nucleotide sequence ID" value="NZ_JAJGZN020000001.1"/>
</dbReference>
<proteinExistence type="predicted"/>
<evidence type="ECO:0000256" key="1">
    <source>
        <dbReference type="ARBA" id="ARBA00022598"/>
    </source>
</evidence>
<dbReference type="PANTHER" id="PTHR43585">
    <property type="entry name" value="FUMIPYRROLE BIOSYNTHESIS PROTEIN C"/>
    <property type="match status" value="1"/>
</dbReference>
<organism evidence="6">
    <name type="scientific">Vibrio lentus</name>
    <dbReference type="NCBI Taxonomy" id="136468"/>
    <lineage>
        <taxon>Bacteria</taxon>
        <taxon>Pseudomonadati</taxon>
        <taxon>Pseudomonadota</taxon>
        <taxon>Gammaproteobacteria</taxon>
        <taxon>Vibrionales</taxon>
        <taxon>Vibrionaceae</taxon>
        <taxon>Vibrio</taxon>
    </lineage>
</organism>
<keyword evidence="1" id="KW-0436">Ligase</keyword>
<evidence type="ECO:0000313" key="6">
    <source>
        <dbReference type="EMBL" id="PMK45923.1"/>
    </source>
</evidence>
<comment type="caution">
    <text evidence="6">The sequence shown here is derived from an EMBL/GenBank/DDBJ whole genome shotgun (WGS) entry which is preliminary data.</text>
</comment>
<reference key="1">
    <citation type="submission" date="2016-07" db="EMBL/GenBank/DDBJ databases">
        <title>Nontailed viruses are major unrecognized killers of bacteria in the ocean.</title>
        <authorList>
            <person name="Kauffman K."/>
            <person name="Hussain F."/>
            <person name="Yang J."/>
            <person name="Arevalo P."/>
            <person name="Brown J."/>
            <person name="Cutler M."/>
            <person name="Kelly L."/>
            <person name="Polz M.F."/>
        </authorList>
    </citation>
    <scope>NUCLEOTIDE SEQUENCE [LARGE SCALE GENOMIC DNA]</scope>
    <source>
        <strain>10N.261.52.F7</strain>
    </source>
</reference>
<keyword evidence="2 4" id="KW-0547">Nucleotide-binding</keyword>
<sequence length="440" mass="49932">MTNTKKNAMLIIVHQGFSFVEEIAVLLKEQNITPCIISSCPQVNERSDIMAAVGNHLHITDNSALKYEDVRSFADELLADPELNLLASIATYEGYRLFMAKTNERLGAVDSRAEAISSTLDKYQFRTKLFKAGLSQANSYLLNEETFAACKQSEKKRFIKPRRGAASFSSFPLTEDITWAFIQEQVGQIKSDETFSSTFMDNFDFVAEDVISGQEFSYEVVQLNGEVFIVAIHEKVGLESKAYSVLETALLSPPIFNIDQHWQRAKEYISQALQFLNIDNGVFHIEARYNSKKDVLDFIEINPRMGGSLINLSVEILTKRHSMLRLWVKLLSAVSEQKKNDLKEELLEIESQSELSSISSYLQIYFADSGKKITGIHRKECEIPPYKFCTHVTDGMITPDSNREIFAAEGIWSIPRVKNSTRLNEITAICETIFTLEYEK</sequence>